<feature type="transmembrane region" description="Helical" evidence="7">
    <location>
        <begin position="83"/>
        <end position="99"/>
    </location>
</feature>
<keyword evidence="2" id="KW-1003">Cell membrane</keyword>
<evidence type="ECO:0000256" key="4">
    <source>
        <dbReference type="ARBA" id="ARBA00022692"/>
    </source>
</evidence>
<dbReference type="PROSITE" id="PS01311">
    <property type="entry name" value="LGT"/>
    <property type="match status" value="1"/>
</dbReference>
<dbReference type="GO" id="GO:0042158">
    <property type="term" value="P:lipoprotein biosynthetic process"/>
    <property type="evidence" value="ECO:0007669"/>
    <property type="project" value="InterPro"/>
</dbReference>
<dbReference type="PANTHER" id="PTHR30589">
    <property type="entry name" value="PROLIPOPROTEIN DIACYLGLYCERYL TRANSFERASE"/>
    <property type="match status" value="1"/>
</dbReference>
<dbReference type="Pfam" id="PF01790">
    <property type="entry name" value="LGT"/>
    <property type="match status" value="1"/>
</dbReference>
<evidence type="ECO:0000313" key="8">
    <source>
        <dbReference type="EMBL" id="GGF68702.1"/>
    </source>
</evidence>
<evidence type="ECO:0000256" key="3">
    <source>
        <dbReference type="ARBA" id="ARBA00022679"/>
    </source>
</evidence>
<evidence type="ECO:0000256" key="2">
    <source>
        <dbReference type="ARBA" id="ARBA00022475"/>
    </source>
</evidence>
<name>A0A917FDX5_9PROT</name>
<comment type="caution">
    <text evidence="8">The sequence shown here is derived from an EMBL/GenBank/DDBJ whole genome shotgun (WGS) entry which is preliminary data.</text>
</comment>
<reference evidence="8" key="2">
    <citation type="submission" date="2020-09" db="EMBL/GenBank/DDBJ databases">
        <authorList>
            <person name="Sun Q."/>
            <person name="Zhou Y."/>
        </authorList>
    </citation>
    <scope>NUCLEOTIDE SEQUENCE</scope>
    <source>
        <strain evidence="8">CGMCC 1.15254</strain>
    </source>
</reference>
<comment type="similarity">
    <text evidence="1">Belongs to the Lgt family.</text>
</comment>
<proteinExistence type="inferred from homology"/>
<evidence type="ECO:0008006" key="10">
    <source>
        <dbReference type="Google" id="ProtNLM"/>
    </source>
</evidence>
<feature type="transmembrane region" description="Helical" evidence="7">
    <location>
        <begin position="119"/>
        <end position="139"/>
    </location>
</feature>
<keyword evidence="9" id="KW-1185">Reference proteome</keyword>
<evidence type="ECO:0000256" key="7">
    <source>
        <dbReference type="SAM" id="Phobius"/>
    </source>
</evidence>
<accession>A0A917FDX5</accession>
<evidence type="ECO:0000256" key="5">
    <source>
        <dbReference type="ARBA" id="ARBA00022989"/>
    </source>
</evidence>
<keyword evidence="5 7" id="KW-1133">Transmembrane helix</keyword>
<dbReference type="AlphaFoldDB" id="A0A917FDX5"/>
<gene>
    <name evidence="8" type="ORF">GCM10011332_23580</name>
</gene>
<dbReference type="Proteomes" id="UP000632498">
    <property type="component" value="Unassembled WGS sequence"/>
</dbReference>
<dbReference type="PANTHER" id="PTHR30589:SF0">
    <property type="entry name" value="PHOSPHATIDYLGLYCEROL--PROLIPOPROTEIN DIACYLGLYCERYL TRANSFERASE"/>
    <property type="match status" value="1"/>
</dbReference>
<feature type="transmembrane region" description="Helical" evidence="7">
    <location>
        <begin position="57"/>
        <end position="76"/>
    </location>
</feature>
<dbReference type="InterPro" id="IPR001640">
    <property type="entry name" value="Lgt"/>
</dbReference>
<keyword evidence="6 7" id="KW-0472">Membrane</keyword>
<protein>
    <recommendedName>
        <fullName evidence="10">Prolipoprotein diacylglyceryl transferase</fullName>
    </recommendedName>
</protein>
<dbReference type="GO" id="GO:0005886">
    <property type="term" value="C:plasma membrane"/>
    <property type="evidence" value="ECO:0007669"/>
    <property type="project" value="InterPro"/>
</dbReference>
<dbReference type="GO" id="GO:0008961">
    <property type="term" value="F:phosphatidylglycerol-prolipoprotein diacylglyceryl transferase activity"/>
    <property type="evidence" value="ECO:0007669"/>
    <property type="project" value="InterPro"/>
</dbReference>
<sequence>MLLADLVATAAPIGLLFGRVANFINGELYGRVTDVAWGVVFPNGGEAPRHPSQLYEAALEGLLLFAILNILVRFSAVRERRGVSTGVFLIGYGLARSFVELFRQPDVQIGFLTGGSTMGQWLSAPMIVIGVGLIVYAIFKKPSVESQKEIVT</sequence>
<keyword evidence="3" id="KW-0808">Transferase</keyword>
<reference evidence="8" key="1">
    <citation type="journal article" date="2014" name="Int. J. Syst. Evol. Microbiol.">
        <title>Complete genome sequence of Corynebacterium casei LMG S-19264T (=DSM 44701T), isolated from a smear-ripened cheese.</title>
        <authorList>
            <consortium name="US DOE Joint Genome Institute (JGI-PGF)"/>
            <person name="Walter F."/>
            <person name="Albersmeier A."/>
            <person name="Kalinowski J."/>
            <person name="Ruckert C."/>
        </authorList>
    </citation>
    <scope>NUCLEOTIDE SEQUENCE</scope>
    <source>
        <strain evidence="8">CGMCC 1.15254</strain>
    </source>
</reference>
<organism evidence="8 9">
    <name type="scientific">Terasakiella brassicae</name>
    <dbReference type="NCBI Taxonomy" id="1634917"/>
    <lineage>
        <taxon>Bacteria</taxon>
        <taxon>Pseudomonadati</taxon>
        <taxon>Pseudomonadota</taxon>
        <taxon>Alphaproteobacteria</taxon>
        <taxon>Rhodospirillales</taxon>
        <taxon>Terasakiellaceae</taxon>
        <taxon>Terasakiella</taxon>
    </lineage>
</organism>
<evidence type="ECO:0000256" key="6">
    <source>
        <dbReference type="ARBA" id="ARBA00023136"/>
    </source>
</evidence>
<dbReference type="EMBL" id="BMHV01000017">
    <property type="protein sequence ID" value="GGF68702.1"/>
    <property type="molecule type" value="Genomic_DNA"/>
</dbReference>
<evidence type="ECO:0000256" key="1">
    <source>
        <dbReference type="ARBA" id="ARBA00007150"/>
    </source>
</evidence>
<evidence type="ECO:0000313" key="9">
    <source>
        <dbReference type="Proteomes" id="UP000632498"/>
    </source>
</evidence>
<keyword evidence="4 7" id="KW-0812">Transmembrane</keyword>